<evidence type="ECO:0000313" key="10">
    <source>
        <dbReference type="Proteomes" id="UP001170481"/>
    </source>
</evidence>
<dbReference type="InterPro" id="IPR051906">
    <property type="entry name" value="TolC-like"/>
</dbReference>
<dbReference type="SUPFAM" id="SSF56954">
    <property type="entry name" value="Outer membrane efflux proteins (OEP)"/>
    <property type="match status" value="1"/>
</dbReference>
<evidence type="ECO:0000256" key="8">
    <source>
        <dbReference type="SAM" id="MobiDB-lite"/>
    </source>
</evidence>
<organism evidence="9 10">
    <name type="scientific">Cobetia amphilecti</name>
    <dbReference type="NCBI Taxonomy" id="1055104"/>
    <lineage>
        <taxon>Bacteria</taxon>
        <taxon>Pseudomonadati</taxon>
        <taxon>Pseudomonadota</taxon>
        <taxon>Gammaproteobacteria</taxon>
        <taxon>Oceanospirillales</taxon>
        <taxon>Halomonadaceae</taxon>
        <taxon>Cobetia</taxon>
    </lineage>
</organism>
<gene>
    <name evidence="9" type="ORF">Q4535_16900</name>
</gene>
<evidence type="ECO:0000313" key="9">
    <source>
        <dbReference type="EMBL" id="MDO6673785.1"/>
    </source>
</evidence>
<evidence type="ECO:0000256" key="7">
    <source>
        <dbReference type="ARBA" id="ARBA00023237"/>
    </source>
</evidence>
<keyword evidence="3" id="KW-0813">Transport</keyword>
<evidence type="ECO:0000256" key="6">
    <source>
        <dbReference type="ARBA" id="ARBA00023136"/>
    </source>
</evidence>
<evidence type="ECO:0000256" key="1">
    <source>
        <dbReference type="ARBA" id="ARBA00004442"/>
    </source>
</evidence>
<protein>
    <submittedName>
        <fullName evidence="9">TolC family outer membrane protein</fullName>
    </submittedName>
</protein>
<proteinExistence type="inferred from homology"/>
<evidence type="ECO:0000256" key="3">
    <source>
        <dbReference type="ARBA" id="ARBA00022448"/>
    </source>
</evidence>
<dbReference type="GO" id="GO:0015288">
    <property type="term" value="F:porin activity"/>
    <property type="evidence" value="ECO:0007669"/>
    <property type="project" value="TreeGrafter"/>
</dbReference>
<keyword evidence="7" id="KW-0998">Cell outer membrane</keyword>
<dbReference type="GO" id="GO:0009279">
    <property type="term" value="C:cell outer membrane"/>
    <property type="evidence" value="ECO:0007669"/>
    <property type="project" value="UniProtKB-SubCell"/>
</dbReference>
<dbReference type="Gene3D" id="1.20.1600.10">
    <property type="entry name" value="Outer membrane efflux proteins (OEP)"/>
    <property type="match status" value="1"/>
</dbReference>
<keyword evidence="6" id="KW-0472">Membrane</keyword>
<dbReference type="EMBL" id="JAUORK010000033">
    <property type="protein sequence ID" value="MDO6673785.1"/>
    <property type="molecule type" value="Genomic_DNA"/>
</dbReference>
<dbReference type="Pfam" id="PF02321">
    <property type="entry name" value="OEP"/>
    <property type="match status" value="2"/>
</dbReference>
<evidence type="ECO:0000256" key="2">
    <source>
        <dbReference type="ARBA" id="ARBA00007613"/>
    </source>
</evidence>
<dbReference type="AlphaFoldDB" id="A0AAP4U115"/>
<dbReference type="PANTHER" id="PTHR30026">
    <property type="entry name" value="OUTER MEMBRANE PROTEIN TOLC"/>
    <property type="match status" value="1"/>
</dbReference>
<evidence type="ECO:0000256" key="5">
    <source>
        <dbReference type="ARBA" id="ARBA00022692"/>
    </source>
</evidence>
<keyword evidence="4" id="KW-1134">Transmembrane beta strand</keyword>
<dbReference type="InterPro" id="IPR003423">
    <property type="entry name" value="OMP_efflux"/>
</dbReference>
<name>A0AAP4U115_9GAMM</name>
<dbReference type="InterPro" id="IPR010130">
    <property type="entry name" value="T1SS_OMP_TolC"/>
</dbReference>
<feature type="compositionally biased region" description="Basic and acidic residues" evidence="8">
    <location>
        <begin position="267"/>
        <end position="276"/>
    </location>
</feature>
<comment type="subcellular location">
    <subcellularLocation>
        <location evidence="1">Cell outer membrane</location>
    </subcellularLocation>
</comment>
<dbReference type="NCBIfam" id="TIGR01844">
    <property type="entry name" value="type_I_sec_TolC"/>
    <property type="match status" value="1"/>
</dbReference>
<comment type="similarity">
    <text evidence="2">Belongs to the outer membrane factor (OMF) (TC 1.B.17) family.</text>
</comment>
<keyword evidence="5" id="KW-0812">Transmembrane</keyword>
<accession>A0AAP4U115</accession>
<reference evidence="9" key="1">
    <citation type="submission" date="2023-07" db="EMBL/GenBank/DDBJ databases">
        <title>Genome content predicts the carbon catabolic preferences of heterotrophic bacteria.</title>
        <authorList>
            <person name="Gralka M."/>
        </authorList>
    </citation>
    <scope>NUCLEOTIDE SEQUENCE</scope>
    <source>
        <strain evidence="9">C2R13</strain>
    </source>
</reference>
<dbReference type="GO" id="GO:0015562">
    <property type="term" value="F:efflux transmembrane transporter activity"/>
    <property type="evidence" value="ECO:0007669"/>
    <property type="project" value="InterPro"/>
</dbReference>
<sequence length="422" mass="47805">MGFGVQASAATLEEAVSRAVMENPRTRVQVSRHIQRLEEAETQRGAYRPTVDLTGRLGYGKFDSEDDGVNDDDDWHDYTRLDLTIRQLLWDGNTTIERIRQAETEADYQRLQVAAEANDIALDTAGTYLQVMRDELILKYAQANLEAHRRISNDIGRRAESGLGARSDVRQVDGRLANAEASVLSSINNLEDSRSAYLRLVGEMPSDLSMPGIDTSLLSEDVESAYVQANQRNPLLAAARVSIDAARHEVNAEKGDNYPEFSLEGNRTLDNDYDQDKSKSDDWSVELVMRYNLYRGGRDQSEIRGRQAALEAVEHDNDRVMRDVRDEIRLAWNARENLKRQIDYLESYVRAATDTRESYRKQFDIGRRTLLDLLDSESELFTSQQNLIRARFDLETANYRLLSATGALLDSMNVAVPVQQQG</sequence>
<feature type="region of interest" description="Disordered" evidence="8">
    <location>
        <begin position="254"/>
        <end position="276"/>
    </location>
</feature>
<comment type="caution">
    <text evidence="9">The sequence shown here is derived from an EMBL/GenBank/DDBJ whole genome shotgun (WGS) entry which is preliminary data.</text>
</comment>
<dbReference type="GO" id="GO:1990281">
    <property type="term" value="C:efflux pump complex"/>
    <property type="evidence" value="ECO:0007669"/>
    <property type="project" value="TreeGrafter"/>
</dbReference>
<dbReference type="PANTHER" id="PTHR30026:SF22">
    <property type="entry name" value="OUTER MEMBRANE EFFLUX PROTEIN"/>
    <property type="match status" value="1"/>
</dbReference>
<dbReference type="Proteomes" id="UP001170481">
    <property type="component" value="Unassembled WGS sequence"/>
</dbReference>
<evidence type="ECO:0000256" key="4">
    <source>
        <dbReference type="ARBA" id="ARBA00022452"/>
    </source>
</evidence>